<dbReference type="PRINTS" id="PR00080">
    <property type="entry name" value="SDRFAMILY"/>
</dbReference>
<dbReference type="PANTHER" id="PTHR42760:SF133">
    <property type="entry name" value="3-OXOACYL-[ACYL-CARRIER-PROTEIN] REDUCTASE"/>
    <property type="match status" value="1"/>
</dbReference>
<proteinExistence type="inferred from homology"/>
<sequence length="241" mass="25829">MQRLVNKTVVIIGASQGIGLAMAELMLSEGAKVIAVARSKDKLEQLAQRLEKLDIYPLDITQTDNIKPFFVWLQKQGGLDVLINNAGIMEPKGFGFIKSDNLQQSFATNLFALFPLSQFAARLMSKKGGSIINVSSVLAQKATLGQAVYSASKAGVEALTKNLALELAGQKVRVNAIAPGSIDTSLLDNLTEQTLAQTLADIPMQRLGLPQEVAQLALFLASNESQYITGQVIAIDGGWSL</sequence>
<reference evidence="3 4" key="1">
    <citation type="journal article" date="2022" name="Environ. Microbiol. Rep.">
        <title>Eco-phylogenetic analyses reveal divergent evolution of vitamin B12 metabolism in the marine bacterial family 'Psychromonadaceae'.</title>
        <authorList>
            <person name="Jin X."/>
            <person name="Yang Y."/>
            <person name="Cao H."/>
            <person name="Gao B."/>
            <person name="Zhao Z."/>
        </authorList>
    </citation>
    <scope>NUCLEOTIDE SEQUENCE [LARGE SCALE GENOMIC DNA]</scope>
    <source>
        <strain evidence="3 4">MKS20</strain>
    </source>
</reference>
<gene>
    <name evidence="3" type="ORF">K6Y31_12235</name>
</gene>
<comment type="caution">
    <text evidence="3">The sequence shown here is derived from an EMBL/GenBank/DDBJ whole genome shotgun (WGS) entry which is preliminary data.</text>
</comment>
<dbReference type="InterPro" id="IPR020904">
    <property type="entry name" value="Sc_DH/Rdtase_CS"/>
</dbReference>
<dbReference type="SUPFAM" id="SSF51735">
    <property type="entry name" value="NAD(P)-binding Rossmann-fold domains"/>
    <property type="match status" value="1"/>
</dbReference>
<protein>
    <submittedName>
        <fullName evidence="3">SDR family oxidoreductase</fullName>
    </submittedName>
</protein>
<name>A0ABS8W999_9GAMM</name>
<comment type="similarity">
    <text evidence="1">Belongs to the short-chain dehydrogenases/reductases (SDR) family.</text>
</comment>
<dbReference type="PRINTS" id="PR00081">
    <property type="entry name" value="GDHRDH"/>
</dbReference>
<dbReference type="InterPro" id="IPR036291">
    <property type="entry name" value="NAD(P)-bd_dom_sf"/>
</dbReference>
<dbReference type="Gene3D" id="3.40.50.720">
    <property type="entry name" value="NAD(P)-binding Rossmann-like Domain"/>
    <property type="match status" value="1"/>
</dbReference>
<dbReference type="InterPro" id="IPR002347">
    <property type="entry name" value="SDR_fam"/>
</dbReference>
<evidence type="ECO:0000313" key="4">
    <source>
        <dbReference type="Proteomes" id="UP001201273"/>
    </source>
</evidence>
<dbReference type="Pfam" id="PF13561">
    <property type="entry name" value="adh_short_C2"/>
    <property type="match status" value="1"/>
</dbReference>
<dbReference type="PANTHER" id="PTHR42760">
    <property type="entry name" value="SHORT-CHAIN DEHYDROGENASES/REDUCTASES FAMILY MEMBER"/>
    <property type="match status" value="1"/>
</dbReference>
<accession>A0ABS8W999</accession>
<keyword evidence="4" id="KW-1185">Reference proteome</keyword>
<organism evidence="3 4">
    <name type="scientific">Motilimonas cestriensis</name>
    <dbReference type="NCBI Taxonomy" id="2742685"/>
    <lineage>
        <taxon>Bacteria</taxon>
        <taxon>Pseudomonadati</taxon>
        <taxon>Pseudomonadota</taxon>
        <taxon>Gammaproteobacteria</taxon>
        <taxon>Alteromonadales</taxon>
        <taxon>Alteromonadales genera incertae sedis</taxon>
        <taxon>Motilimonas</taxon>
    </lineage>
</organism>
<dbReference type="Proteomes" id="UP001201273">
    <property type="component" value="Unassembled WGS sequence"/>
</dbReference>
<dbReference type="EMBL" id="JAIMJA010000011">
    <property type="protein sequence ID" value="MCE2595589.1"/>
    <property type="molecule type" value="Genomic_DNA"/>
</dbReference>
<keyword evidence="2" id="KW-0560">Oxidoreductase</keyword>
<evidence type="ECO:0000256" key="1">
    <source>
        <dbReference type="ARBA" id="ARBA00006484"/>
    </source>
</evidence>
<evidence type="ECO:0000256" key="2">
    <source>
        <dbReference type="ARBA" id="ARBA00023002"/>
    </source>
</evidence>
<dbReference type="PROSITE" id="PS00061">
    <property type="entry name" value="ADH_SHORT"/>
    <property type="match status" value="1"/>
</dbReference>
<dbReference type="CDD" id="cd05233">
    <property type="entry name" value="SDR_c"/>
    <property type="match status" value="1"/>
</dbReference>
<dbReference type="RefSeq" id="WP_233053099.1">
    <property type="nucleotide sequence ID" value="NZ_JAIMJA010000011.1"/>
</dbReference>
<evidence type="ECO:0000313" key="3">
    <source>
        <dbReference type="EMBL" id="MCE2595589.1"/>
    </source>
</evidence>